<comment type="caution">
    <text evidence="18">The sequence shown here is derived from an EMBL/GenBank/DDBJ whole genome shotgun (WGS) entry which is preliminary data.</text>
</comment>
<feature type="transmembrane region" description="Helical" evidence="17">
    <location>
        <begin position="253"/>
        <end position="272"/>
    </location>
</feature>
<dbReference type="GO" id="GO:0050380">
    <property type="term" value="F:undecaprenyl-diphosphatase activity"/>
    <property type="evidence" value="ECO:0007669"/>
    <property type="project" value="UniProtKB-EC"/>
</dbReference>
<keyword evidence="5 17" id="KW-1003">Cell membrane</keyword>
<protein>
    <recommendedName>
        <fullName evidence="4 17">Undecaprenyl-diphosphatase</fullName>
        <ecNumber evidence="3 17">3.6.1.27</ecNumber>
    </recommendedName>
    <alternativeName>
        <fullName evidence="15 17">Bacitracin resistance protein</fullName>
    </alternativeName>
    <alternativeName>
        <fullName evidence="14 17">Undecaprenyl pyrophosphate phosphatase</fullName>
    </alternativeName>
</protein>
<proteinExistence type="inferred from homology"/>
<evidence type="ECO:0000256" key="9">
    <source>
        <dbReference type="ARBA" id="ARBA00022984"/>
    </source>
</evidence>
<dbReference type="NCBIfam" id="NF001392">
    <property type="entry name" value="PRK00281.2-1"/>
    <property type="match status" value="1"/>
</dbReference>
<evidence type="ECO:0000256" key="14">
    <source>
        <dbReference type="ARBA" id="ARBA00032707"/>
    </source>
</evidence>
<keyword evidence="6 17" id="KW-0812">Transmembrane</keyword>
<dbReference type="InterPro" id="IPR003824">
    <property type="entry name" value="UppP"/>
</dbReference>
<evidence type="ECO:0000256" key="13">
    <source>
        <dbReference type="ARBA" id="ARBA00023316"/>
    </source>
</evidence>
<feature type="transmembrane region" description="Helical" evidence="17">
    <location>
        <begin position="190"/>
        <end position="208"/>
    </location>
</feature>
<evidence type="ECO:0000313" key="18">
    <source>
        <dbReference type="EMBL" id="MDZ8162445.1"/>
    </source>
</evidence>
<accession>A0ABU5N8N2</accession>
<keyword evidence="8 17" id="KW-0133">Cell shape</keyword>
<evidence type="ECO:0000256" key="15">
    <source>
        <dbReference type="ARBA" id="ARBA00032932"/>
    </source>
</evidence>
<evidence type="ECO:0000256" key="1">
    <source>
        <dbReference type="ARBA" id="ARBA00004651"/>
    </source>
</evidence>
<dbReference type="RefSeq" id="WP_194424898.1">
    <property type="nucleotide sequence ID" value="NZ_BAAAPT010000002.1"/>
</dbReference>
<comment type="catalytic activity">
    <reaction evidence="16 17">
        <text>di-trans,octa-cis-undecaprenyl diphosphate + H2O = di-trans,octa-cis-undecaprenyl phosphate + phosphate + H(+)</text>
        <dbReference type="Rhea" id="RHEA:28094"/>
        <dbReference type="ChEBI" id="CHEBI:15377"/>
        <dbReference type="ChEBI" id="CHEBI:15378"/>
        <dbReference type="ChEBI" id="CHEBI:43474"/>
        <dbReference type="ChEBI" id="CHEBI:58405"/>
        <dbReference type="ChEBI" id="CHEBI:60392"/>
        <dbReference type="EC" id="3.6.1.27"/>
    </reaction>
</comment>
<dbReference type="Proteomes" id="UP001291912">
    <property type="component" value="Unassembled WGS sequence"/>
</dbReference>
<evidence type="ECO:0000256" key="11">
    <source>
        <dbReference type="ARBA" id="ARBA00023136"/>
    </source>
</evidence>
<evidence type="ECO:0000256" key="10">
    <source>
        <dbReference type="ARBA" id="ARBA00022989"/>
    </source>
</evidence>
<dbReference type="EC" id="3.6.1.27" evidence="3 17"/>
<reference evidence="18 19" key="1">
    <citation type="submission" date="2023-10" db="EMBL/GenBank/DDBJ databases">
        <title>Microbacterium xanthum sp. nov., isolated from seaweed.</title>
        <authorList>
            <person name="Lee S.D."/>
        </authorList>
    </citation>
    <scope>NUCLEOTIDE SEQUENCE [LARGE SCALE GENOMIC DNA]</scope>
    <source>
        <strain evidence="18 19">KCTC 19124</strain>
    </source>
</reference>
<evidence type="ECO:0000256" key="3">
    <source>
        <dbReference type="ARBA" id="ARBA00012374"/>
    </source>
</evidence>
<dbReference type="EMBL" id="JAWJYN010000002">
    <property type="protein sequence ID" value="MDZ8162445.1"/>
    <property type="molecule type" value="Genomic_DNA"/>
</dbReference>
<keyword evidence="10 17" id="KW-1133">Transmembrane helix</keyword>
<organism evidence="18 19">
    <name type="scientific">Microbacterium aquimaris</name>
    <dbReference type="NCBI Taxonomy" id="459816"/>
    <lineage>
        <taxon>Bacteria</taxon>
        <taxon>Bacillati</taxon>
        <taxon>Actinomycetota</taxon>
        <taxon>Actinomycetes</taxon>
        <taxon>Micrococcales</taxon>
        <taxon>Microbacteriaceae</taxon>
        <taxon>Microbacterium</taxon>
    </lineage>
</organism>
<evidence type="ECO:0000313" key="19">
    <source>
        <dbReference type="Proteomes" id="UP001291912"/>
    </source>
</evidence>
<evidence type="ECO:0000256" key="12">
    <source>
        <dbReference type="ARBA" id="ARBA00023251"/>
    </source>
</evidence>
<keyword evidence="19" id="KW-1185">Reference proteome</keyword>
<feature type="transmembrane region" description="Helical" evidence="17">
    <location>
        <begin position="118"/>
        <end position="137"/>
    </location>
</feature>
<keyword evidence="7 17" id="KW-0378">Hydrolase</keyword>
<name>A0ABU5N8N2_9MICO</name>
<dbReference type="PANTHER" id="PTHR30622:SF4">
    <property type="entry name" value="UNDECAPRENYL-DIPHOSPHATASE"/>
    <property type="match status" value="1"/>
</dbReference>
<evidence type="ECO:0000256" key="8">
    <source>
        <dbReference type="ARBA" id="ARBA00022960"/>
    </source>
</evidence>
<dbReference type="NCBIfam" id="TIGR00753">
    <property type="entry name" value="undec_PP_bacA"/>
    <property type="match status" value="1"/>
</dbReference>
<feature type="transmembrane region" description="Helical" evidence="17">
    <location>
        <begin position="41"/>
        <end position="61"/>
    </location>
</feature>
<sequence length="275" mass="29763">MQLLEAIVLGLVQGLTEFLPVSSSAHLRILGEFLPTAQDPGAAFTAITQIGTEAAVVVFFWRDIVRIIKNWFLALAGRIPRSDPDARMGWLIIVGSIPIVVLGLLFQDQIETTFRSLWIIAAMLIFFGVLLGIADHVGAKKRKLKDLTVGHGVVYGFAQSLALIPGVSRSGGTITAGLFMGYERAAAARYAFLLAIPAVFGSGFYQLFKSWDEPGVFSLGETALATVVAFVVALAVIAFFMRWISQHSFLPFVVYRVALGTVVIVLLSLGVIDAY</sequence>
<evidence type="ECO:0000256" key="4">
    <source>
        <dbReference type="ARBA" id="ARBA00021581"/>
    </source>
</evidence>
<evidence type="ECO:0000256" key="16">
    <source>
        <dbReference type="ARBA" id="ARBA00047594"/>
    </source>
</evidence>
<gene>
    <name evidence="17" type="primary">uppP</name>
    <name evidence="18" type="ORF">R2Q92_11435</name>
</gene>
<dbReference type="Pfam" id="PF02673">
    <property type="entry name" value="BacA"/>
    <property type="match status" value="1"/>
</dbReference>
<evidence type="ECO:0000256" key="5">
    <source>
        <dbReference type="ARBA" id="ARBA00022475"/>
    </source>
</evidence>
<comment type="function">
    <text evidence="17">Catalyzes the dephosphorylation of undecaprenyl diphosphate (UPP). Confers resistance to bacitracin.</text>
</comment>
<keyword evidence="12 17" id="KW-0046">Antibiotic resistance</keyword>
<evidence type="ECO:0000256" key="2">
    <source>
        <dbReference type="ARBA" id="ARBA00010621"/>
    </source>
</evidence>
<feature type="transmembrane region" description="Helical" evidence="17">
    <location>
        <begin position="223"/>
        <end position="241"/>
    </location>
</feature>
<evidence type="ECO:0000256" key="7">
    <source>
        <dbReference type="ARBA" id="ARBA00022801"/>
    </source>
</evidence>
<dbReference type="PANTHER" id="PTHR30622">
    <property type="entry name" value="UNDECAPRENYL-DIPHOSPHATASE"/>
    <property type="match status" value="1"/>
</dbReference>
<feature type="transmembrane region" description="Helical" evidence="17">
    <location>
        <begin position="88"/>
        <end position="106"/>
    </location>
</feature>
<evidence type="ECO:0000256" key="6">
    <source>
        <dbReference type="ARBA" id="ARBA00022692"/>
    </source>
</evidence>
<evidence type="ECO:0000256" key="17">
    <source>
        <dbReference type="HAMAP-Rule" id="MF_01006"/>
    </source>
</evidence>
<comment type="subcellular location">
    <subcellularLocation>
        <location evidence="1 17">Cell membrane</location>
        <topology evidence="1 17">Multi-pass membrane protein</topology>
    </subcellularLocation>
</comment>
<keyword evidence="11 17" id="KW-0472">Membrane</keyword>
<keyword evidence="9 17" id="KW-0573">Peptidoglycan synthesis</keyword>
<comment type="miscellaneous">
    <text evidence="17">Bacitracin is thought to be involved in the inhibition of peptidoglycan synthesis by sequestering undecaprenyl diphosphate, thereby reducing the pool of lipid carrier available.</text>
</comment>
<comment type="similarity">
    <text evidence="2 17">Belongs to the UppP family.</text>
</comment>
<keyword evidence="13 17" id="KW-0961">Cell wall biogenesis/degradation</keyword>
<dbReference type="HAMAP" id="MF_01006">
    <property type="entry name" value="Undec_diphosphatase"/>
    <property type="match status" value="1"/>
</dbReference>